<sequence length="47" mass="5501">MITLQIFPYKVEKTPYLAVSFADMDTREYISQVLKIGAISFHYELVM</sequence>
<gene>
    <name evidence="1" type="ORF">F4694_003567</name>
</gene>
<name>A0A852TGP8_9BACI</name>
<dbReference type="EMBL" id="JACCBX010000007">
    <property type="protein sequence ID" value="NYE06787.1"/>
    <property type="molecule type" value="Genomic_DNA"/>
</dbReference>
<accession>A0A852TGP8</accession>
<comment type="caution">
    <text evidence="1">The sequence shown here is derived from an EMBL/GenBank/DDBJ whole genome shotgun (WGS) entry which is preliminary data.</text>
</comment>
<evidence type="ECO:0000313" key="2">
    <source>
        <dbReference type="Proteomes" id="UP000548423"/>
    </source>
</evidence>
<reference evidence="2" key="2">
    <citation type="submission" date="2020-08" db="EMBL/GenBank/DDBJ databases">
        <title>The Agave Microbiome: Exploring the role of microbial communities in plant adaptations to desert environments.</title>
        <authorList>
            <person name="Partida-Martinez L.P."/>
        </authorList>
    </citation>
    <scope>NUCLEOTIDE SEQUENCE [LARGE SCALE GENOMIC DNA]</scope>
    <source>
        <strain evidence="2">AT2.8</strain>
    </source>
</reference>
<evidence type="ECO:0000313" key="1">
    <source>
        <dbReference type="EMBL" id="NYE06787.1"/>
    </source>
</evidence>
<proteinExistence type="predicted"/>
<organism evidence="1 2">
    <name type="scientific">Neobacillus niacini</name>
    <dbReference type="NCBI Taxonomy" id="86668"/>
    <lineage>
        <taxon>Bacteria</taxon>
        <taxon>Bacillati</taxon>
        <taxon>Bacillota</taxon>
        <taxon>Bacilli</taxon>
        <taxon>Bacillales</taxon>
        <taxon>Bacillaceae</taxon>
        <taxon>Neobacillus</taxon>
    </lineage>
</organism>
<dbReference type="Proteomes" id="UP000548423">
    <property type="component" value="Unassembled WGS sequence"/>
</dbReference>
<dbReference type="AlphaFoldDB" id="A0A852TGP8"/>
<reference evidence="2" key="1">
    <citation type="submission" date="2020-07" db="EMBL/GenBank/DDBJ databases">
        <authorList>
            <person name="Partida-Martinez L."/>
            <person name="Huntemann M."/>
            <person name="Clum A."/>
            <person name="Wang J."/>
            <person name="Palaniappan K."/>
            <person name="Ritter S."/>
            <person name="Chen I.-M."/>
            <person name="Stamatis D."/>
            <person name="Reddy T."/>
            <person name="O'Malley R."/>
            <person name="Daum C."/>
            <person name="Shapiro N."/>
            <person name="Ivanova N."/>
            <person name="Kyrpides N."/>
            <person name="Woyke T."/>
        </authorList>
    </citation>
    <scope>NUCLEOTIDE SEQUENCE [LARGE SCALE GENOMIC DNA]</scope>
    <source>
        <strain evidence="2">AT2.8</strain>
    </source>
</reference>
<protein>
    <submittedName>
        <fullName evidence="1">Uncharacterized protein</fullName>
    </submittedName>
</protein>